<name>A0ABR1EZJ3_9ASCO</name>
<dbReference type="EMBL" id="JBBJBU010000014">
    <property type="protein sequence ID" value="KAK7203034.1"/>
    <property type="molecule type" value="Genomic_DNA"/>
</dbReference>
<gene>
    <name evidence="1" type="ORF">BZA70DRAFT_284595</name>
</gene>
<dbReference type="Proteomes" id="UP001498771">
    <property type="component" value="Unassembled WGS sequence"/>
</dbReference>
<sequence length="76" mass="9078">MMMMMIIINLSIILCYFFSISLSIVQLRILLGNLFKDPLNIQNLHRTWLFYPTIHHPKLNVAFVANCLCQWKFQTY</sequence>
<evidence type="ECO:0000313" key="2">
    <source>
        <dbReference type="Proteomes" id="UP001498771"/>
    </source>
</evidence>
<evidence type="ECO:0008006" key="3">
    <source>
        <dbReference type="Google" id="ProtNLM"/>
    </source>
</evidence>
<organism evidence="1 2">
    <name type="scientific">Myxozyma melibiosi</name>
    <dbReference type="NCBI Taxonomy" id="54550"/>
    <lineage>
        <taxon>Eukaryota</taxon>
        <taxon>Fungi</taxon>
        <taxon>Dikarya</taxon>
        <taxon>Ascomycota</taxon>
        <taxon>Saccharomycotina</taxon>
        <taxon>Lipomycetes</taxon>
        <taxon>Lipomycetales</taxon>
        <taxon>Lipomycetaceae</taxon>
        <taxon>Myxozyma</taxon>
    </lineage>
</organism>
<dbReference type="GeneID" id="90039138"/>
<reference evidence="1 2" key="1">
    <citation type="submission" date="2024-03" db="EMBL/GenBank/DDBJ databases">
        <title>Genome-scale model development and genomic sequencing of the oleaginous clade Lipomyces.</title>
        <authorList>
            <consortium name="Lawrence Berkeley National Laboratory"/>
            <person name="Czajka J.J."/>
            <person name="Han Y."/>
            <person name="Kim J."/>
            <person name="Mondo S.J."/>
            <person name="Hofstad B.A."/>
            <person name="Robles A."/>
            <person name="Haridas S."/>
            <person name="Riley R."/>
            <person name="LaButti K."/>
            <person name="Pangilinan J."/>
            <person name="Andreopoulos W."/>
            <person name="Lipzen A."/>
            <person name="Yan J."/>
            <person name="Wang M."/>
            <person name="Ng V."/>
            <person name="Grigoriev I.V."/>
            <person name="Spatafora J.W."/>
            <person name="Magnuson J.K."/>
            <person name="Baker S.E."/>
            <person name="Pomraning K.R."/>
        </authorList>
    </citation>
    <scope>NUCLEOTIDE SEQUENCE [LARGE SCALE GENOMIC DNA]</scope>
    <source>
        <strain evidence="1 2">Phaff 52-87</strain>
    </source>
</reference>
<proteinExistence type="predicted"/>
<keyword evidence="2" id="KW-1185">Reference proteome</keyword>
<comment type="caution">
    <text evidence="1">The sequence shown here is derived from an EMBL/GenBank/DDBJ whole genome shotgun (WGS) entry which is preliminary data.</text>
</comment>
<accession>A0ABR1EZJ3</accession>
<dbReference type="RefSeq" id="XP_064766067.1">
    <property type="nucleotide sequence ID" value="XM_064913626.1"/>
</dbReference>
<protein>
    <recommendedName>
        <fullName evidence="3">Secreted protein</fullName>
    </recommendedName>
</protein>
<evidence type="ECO:0000313" key="1">
    <source>
        <dbReference type="EMBL" id="KAK7203034.1"/>
    </source>
</evidence>